<protein>
    <submittedName>
        <fullName evidence="2">Uncharacterized protein</fullName>
    </submittedName>
</protein>
<feature type="region of interest" description="Disordered" evidence="1">
    <location>
        <begin position="93"/>
        <end position="119"/>
    </location>
</feature>
<dbReference type="Proteomes" id="UP001301350">
    <property type="component" value="Unassembled WGS sequence"/>
</dbReference>
<evidence type="ECO:0000313" key="2">
    <source>
        <dbReference type="EMBL" id="KAK4537824.1"/>
    </source>
</evidence>
<keyword evidence="3" id="KW-1185">Reference proteome</keyword>
<feature type="region of interest" description="Disordered" evidence="1">
    <location>
        <begin position="201"/>
        <end position="237"/>
    </location>
</feature>
<dbReference type="EMBL" id="JANCYW010000014">
    <property type="protein sequence ID" value="KAK4537824.1"/>
    <property type="molecule type" value="Genomic_DNA"/>
</dbReference>
<proteinExistence type="predicted"/>
<evidence type="ECO:0000256" key="1">
    <source>
        <dbReference type="SAM" id="MobiDB-lite"/>
    </source>
</evidence>
<name>A0AAV9IZY5_CYACA</name>
<comment type="caution">
    <text evidence="2">The sequence shown here is derived from an EMBL/GenBank/DDBJ whole genome shotgun (WGS) entry which is preliminary data.</text>
</comment>
<feature type="compositionally biased region" description="Pro residues" evidence="1">
    <location>
        <begin position="207"/>
        <end position="216"/>
    </location>
</feature>
<dbReference type="AlphaFoldDB" id="A0AAV9IZY5"/>
<organism evidence="2 3">
    <name type="scientific">Cyanidium caldarium</name>
    <name type="common">Red alga</name>
    <dbReference type="NCBI Taxonomy" id="2771"/>
    <lineage>
        <taxon>Eukaryota</taxon>
        <taxon>Rhodophyta</taxon>
        <taxon>Bangiophyceae</taxon>
        <taxon>Cyanidiales</taxon>
        <taxon>Cyanidiaceae</taxon>
        <taxon>Cyanidium</taxon>
    </lineage>
</organism>
<accession>A0AAV9IZY5</accession>
<evidence type="ECO:0000313" key="3">
    <source>
        <dbReference type="Proteomes" id="UP001301350"/>
    </source>
</evidence>
<sequence>MQVQVISGIQRLWREMMVSAGSSLLPSPKPTCQPPAAADSDVSEWRPAVDAIPAAAASFDTSLSIEWEHSPSLSPQTLLGMEASVSDAAGSGAIAVEPPDTFEPPPHPTKAARRGGVGDPAWRQVVDEHRTPLRGVAGAQNRRPLLGGDAVAPRMERAITSGADVAKPRRWSDDVLQRHRRLQLLAGPLGSRSDGRYEFAAPAGLMKPPPLPPPDVPSTEPFRRRRPRRPPPPDADALVDRLLRALDMSRAGDDASPADRRQLVRAVRDIADTLHDATADPSPVLPSLPQQLAAADLVPLLAIVIVSEGGLLVNDSDGYTAAVYAAAALADMALDAELEGVVGSSTTVEAIGEVLASHTFYHFATKRDPLLHLLLRECCRLLRNVLGNCAVAAMAEFAERGGGGGNSIETPSLAATLGAVCALPDAPMDTAVEAAAALRNWCDAFRHTVSAVGGPACAVCAAQSPDSLRSSILLATRNGGAVLNLAERALDQLLTLAANDAPYTPETDIGVQALLQSLGVLERLASSSARVTLITDEGRLLPLLLRLLTAPWTPSLHNRPAVEAQEAAAAVHDTQRCCLQLLARIAQSDVGRRAILSCPPLPAPDASTPTVTVSEMHITRALLRWVMQAATVDTPEALTAADIAANVLARLCEEPLGRAVLHSVPGGVAALCGQVAALSLDLFAEADEPSTTPMRPPTTSVEESWTAVGTLAAGESGASRALLCHCLQALAHLTQQPAYRPAVTDAFAAYGGVAAVIRAGARIQRDPVARAHAALLWSRLQPTDVEANTAAISRHRVPSPHCADPRLARELEALDRAVSHVARCHSAVKIAATLRRARRQLKRDLISHSTVSVANLSDLSSEGGCREEPVAP</sequence>
<gene>
    <name evidence="2" type="ORF">CDCA_CDCA14G3849</name>
</gene>
<reference evidence="2 3" key="1">
    <citation type="submission" date="2022-07" db="EMBL/GenBank/DDBJ databases">
        <title>Genome-wide signatures of adaptation to extreme environments.</title>
        <authorList>
            <person name="Cho C.H."/>
            <person name="Yoon H.S."/>
        </authorList>
    </citation>
    <scope>NUCLEOTIDE SEQUENCE [LARGE SCALE GENOMIC DNA]</scope>
    <source>
        <strain evidence="2 3">DBV 063 E5</strain>
    </source>
</reference>